<evidence type="ECO:0000256" key="17">
    <source>
        <dbReference type="ARBA" id="ARBA00060592"/>
    </source>
</evidence>
<evidence type="ECO:0000256" key="4">
    <source>
        <dbReference type="ARBA" id="ARBA00004752"/>
    </source>
</evidence>
<dbReference type="Gene3D" id="3.40.50.20">
    <property type="match status" value="1"/>
</dbReference>
<dbReference type="Gene3D" id="3.30.470.20">
    <property type="entry name" value="ATP-grasp fold, B domain"/>
    <property type="match status" value="1"/>
</dbReference>
<evidence type="ECO:0000256" key="6">
    <source>
        <dbReference type="ARBA" id="ARBA00022490"/>
    </source>
</evidence>
<evidence type="ECO:0000256" key="12">
    <source>
        <dbReference type="ARBA" id="ARBA00022960"/>
    </source>
</evidence>
<comment type="subcellular location">
    <subcellularLocation>
        <location evidence="3 18">Cytoplasm</location>
    </subcellularLocation>
</comment>
<dbReference type="GO" id="GO:0009252">
    <property type="term" value="P:peptidoglycan biosynthetic process"/>
    <property type="evidence" value="ECO:0007669"/>
    <property type="project" value="UniProtKB-UniRule"/>
</dbReference>
<evidence type="ECO:0000256" key="8">
    <source>
        <dbReference type="ARBA" id="ARBA00022723"/>
    </source>
</evidence>
<evidence type="ECO:0000256" key="20">
    <source>
        <dbReference type="PIRSR" id="PIRSR039102-3"/>
    </source>
</evidence>
<dbReference type="NCBIfam" id="TIGR01205">
    <property type="entry name" value="D_ala_D_alaTIGR"/>
    <property type="match status" value="1"/>
</dbReference>
<comment type="function">
    <text evidence="2 18">Cell wall formation.</text>
</comment>
<evidence type="ECO:0000256" key="7">
    <source>
        <dbReference type="ARBA" id="ARBA00022598"/>
    </source>
</evidence>
<comment type="similarity">
    <text evidence="5 18">Belongs to the D-alanine--D-alanine ligase family.</text>
</comment>
<dbReference type="Gene3D" id="3.30.1490.20">
    <property type="entry name" value="ATP-grasp fold, A domain"/>
    <property type="match status" value="1"/>
</dbReference>
<comment type="cofactor">
    <cofactor evidence="1">
        <name>Mn(2+)</name>
        <dbReference type="ChEBI" id="CHEBI:29035"/>
    </cofactor>
</comment>
<evidence type="ECO:0000256" key="3">
    <source>
        <dbReference type="ARBA" id="ARBA00004496"/>
    </source>
</evidence>
<evidence type="ECO:0000256" key="16">
    <source>
        <dbReference type="ARBA" id="ARBA00047614"/>
    </source>
</evidence>
<evidence type="ECO:0000256" key="1">
    <source>
        <dbReference type="ARBA" id="ARBA00001936"/>
    </source>
</evidence>
<dbReference type="NCBIfam" id="NF002378">
    <property type="entry name" value="PRK01372.1"/>
    <property type="match status" value="1"/>
</dbReference>
<dbReference type="GO" id="GO:0005829">
    <property type="term" value="C:cytosol"/>
    <property type="evidence" value="ECO:0007669"/>
    <property type="project" value="TreeGrafter"/>
</dbReference>
<keyword evidence="6 18" id="KW-0963">Cytoplasm</keyword>
<dbReference type="InterPro" id="IPR016185">
    <property type="entry name" value="PreATP-grasp_dom_sf"/>
</dbReference>
<dbReference type="RefSeq" id="WP_104956280.1">
    <property type="nucleotide sequence ID" value="NZ_CP026377.1"/>
</dbReference>
<organism evidence="23 24">
    <name type="scientific">Mixta gaviniae</name>
    <dbReference type="NCBI Taxonomy" id="665914"/>
    <lineage>
        <taxon>Bacteria</taxon>
        <taxon>Pseudomonadati</taxon>
        <taxon>Pseudomonadota</taxon>
        <taxon>Gammaproteobacteria</taxon>
        <taxon>Enterobacterales</taxon>
        <taxon>Erwiniaceae</taxon>
        <taxon>Mixta</taxon>
    </lineage>
</organism>
<dbReference type="Pfam" id="PF07478">
    <property type="entry name" value="Dala_Dala_lig_C"/>
    <property type="match status" value="1"/>
</dbReference>
<dbReference type="InterPro" id="IPR013815">
    <property type="entry name" value="ATP_grasp_subdomain_1"/>
</dbReference>
<feature type="binding site" evidence="20">
    <location>
        <position position="270"/>
    </location>
    <ligand>
        <name>Mg(2+)</name>
        <dbReference type="ChEBI" id="CHEBI:18420"/>
        <label>1</label>
    </ligand>
</feature>
<dbReference type="EMBL" id="CP026377">
    <property type="protein sequence ID" value="AUX92384.1"/>
    <property type="molecule type" value="Genomic_DNA"/>
</dbReference>
<comment type="pathway">
    <text evidence="17">Glycan biosynthesis.</text>
</comment>
<feature type="binding site" evidence="20">
    <location>
        <position position="272"/>
    </location>
    <ligand>
        <name>Mg(2+)</name>
        <dbReference type="ChEBI" id="CHEBI:18420"/>
        <label>2</label>
    </ligand>
</feature>
<dbReference type="PANTHER" id="PTHR23132:SF23">
    <property type="entry name" value="D-ALANINE--D-ALANINE LIGASE B"/>
    <property type="match status" value="1"/>
</dbReference>
<feature type="domain" description="ATP-grasp" evidence="22">
    <location>
        <begin position="101"/>
        <end position="303"/>
    </location>
</feature>
<keyword evidence="24" id="KW-1185">Reference proteome</keyword>
<dbReference type="PROSITE" id="PS00843">
    <property type="entry name" value="DALA_DALA_LIGASE_1"/>
    <property type="match status" value="1"/>
</dbReference>
<dbReference type="InterPro" id="IPR005905">
    <property type="entry name" value="D_ala_D_ala"/>
</dbReference>
<keyword evidence="15 18" id="KW-0961">Cell wall biogenesis/degradation</keyword>
<dbReference type="KEGG" id="pgz:C2E15_04330"/>
<keyword evidence="11 20" id="KW-0460">Magnesium</keyword>
<reference evidence="23 24" key="1">
    <citation type="submission" date="2018-01" db="EMBL/GenBank/DDBJ databases">
        <title>Complete and assembled Genome of Pantoea gaviniae DSM22758T.</title>
        <authorList>
            <person name="Stevens M.J.A."/>
            <person name="Zurfluh K."/>
            <person name="Stephan R."/>
        </authorList>
    </citation>
    <scope>NUCLEOTIDE SEQUENCE [LARGE SCALE GENOMIC DNA]</scope>
    <source>
        <strain evidence="23 24">DSM 22758</strain>
    </source>
</reference>
<dbReference type="PIRSF" id="PIRSF039102">
    <property type="entry name" value="Ddl/VanB"/>
    <property type="match status" value="1"/>
</dbReference>
<dbReference type="SUPFAM" id="SSF56059">
    <property type="entry name" value="Glutathione synthetase ATP-binding domain-like"/>
    <property type="match status" value="1"/>
</dbReference>
<gene>
    <name evidence="18 23" type="primary">ddl</name>
    <name evidence="23" type="ORF">C2E15_04330</name>
</gene>
<keyword evidence="8 20" id="KW-0479">Metal-binding</keyword>
<dbReference type="InterPro" id="IPR011761">
    <property type="entry name" value="ATP-grasp"/>
</dbReference>
<dbReference type="PROSITE" id="PS00844">
    <property type="entry name" value="DALA_DALA_LIGASE_2"/>
    <property type="match status" value="1"/>
</dbReference>
<evidence type="ECO:0000256" key="11">
    <source>
        <dbReference type="ARBA" id="ARBA00022842"/>
    </source>
</evidence>
<evidence type="ECO:0000259" key="22">
    <source>
        <dbReference type="PROSITE" id="PS50975"/>
    </source>
</evidence>
<dbReference type="Pfam" id="PF01820">
    <property type="entry name" value="Dala_Dala_lig_N"/>
    <property type="match status" value="1"/>
</dbReference>
<comment type="pathway">
    <text evidence="4 18">Cell wall biogenesis; peptidoglycan biosynthesis.</text>
</comment>
<dbReference type="Proteomes" id="UP000238365">
    <property type="component" value="Chromosome"/>
</dbReference>
<evidence type="ECO:0000256" key="15">
    <source>
        <dbReference type="ARBA" id="ARBA00023316"/>
    </source>
</evidence>
<sequence>MAEKVAVLLGGTSAEREVSLMSGAAVLAGLKEAGIDAHGVDTRDFPVMRLKEEGFEKAFIALHGRGGEDGTLQGVLDFLQIPYTGSGVMASAITMDKWRSKLLWQGANLPVAPYVWINRQQMDAGLDGSLAQRIAELGMPLFVKPSSEGSSVGISRVNQPSELPAALEEAFRHDDDVLVEKFLSGPEYTVAILGEQILPSIRIQPASDFYDYEAKYISDDTQYFCPSGLSAEKEAELSELVLNAWRTLGCSGWGRVDVMMDGDGSFFLLEVNTSPGMTSHSLVPMAAKQAGMSFFQLVARILELAD</sequence>
<keyword evidence="14 20" id="KW-0464">Manganese</keyword>
<dbReference type="AlphaFoldDB" id="A0A1X1E8G9"/>
<feature type="binding site" evidence="20">
    <location>
        <position position="270"/>
    </location>
    <ligand>
        <name>Mg(2+)</name>
        <dbReference type="ChEBI" id="CHEBI:18420"/>
        <label>2</label>
    </ligand>
</feature>
<protein>
    <recommendedName>
        <fullName evidence="18">D-alanine--D-alanine ligase</fullName>
        <ecNumber evidence="18">6.3.2.4</ecNumber>
    </recommendedName>
    <alternativeName>
        <fullName evidence="18">D-Ala-D-Ala ligase</fullName>
    </alternativeName>
    <alternativeName>
        <fullName evidence="18">D-alanylalanine synthetase</fullName>
    </alternativeName>
</protein>
<feature type="active site" evidence="19">
    <location>
        <position position="281"/>
    </location>
</feature>
<feature type="active site" evidence="19">
    <location>
        <position position="15"/>
    </location>
</feature>
<dbReference type="PROSITE" id="PS50975">
    <property type="entry name" value="ATP_GRASP"/>
    <property type="match status" value="1"/>
</dbReference>
<feature type="active site" evidence="19">
    <location>
        <position position="150"/>
    </location>
</feature>
<keyword evidence="12 18" id="KW-0133">Cell shape</keyword>
<dbReference type="PANTHER" id="PTHR23132">
    <property type="entry name" value="D-ALANINE--D-ALANINE LIGASE"/>
    <property type="match status" value="1"/>
</dbReference>
<evidence type="ECO:0000256" key="13">
    <source>
        <dbReference type="ARBA" id="ARBA00022984"/>
    </source>
</evidence>
<dbReference type="GO" id="GO:0008716">
    <property type="term" value="F:D-alanine-D-alanine ligase activity"/>
    <property type="evidence" value="ECO:0007669"/>
    <property type="project" value="UniProtKB-UniRule"/>
</dbReference>
<comment type="catalytic activity">
    <reaction evidence="16 18">
        <text>2 D-alanine + ATP = D-alanyl-D-alanine + ADP + phosphate + H(+)</text>
        <dbReference type="Rhea" id="RHEA:11224"/>
        <dbReference type="ChEBI" id="CHEBI:15378"/>
        <dbReference type="ChEBI" id="CHEBI:30616"/>
        <dbReference type="ChEBI" id="CHEBI:43474"/>
        <dbReference type="ChEBI" id="CHEBI:57416"/>
        <dbReference type="ChEBI" id="CHEBI:57822"/>
        <dbReference type="ChEBI" id="CHEBI:456216"/>
        <dbReference type="EC" id="6.3.2.4"/>
    </reaction>
</comment>
<evidence type="ECO:0000313" key="23">
    <source>
        <dbReference type="EMBL" id="AUX92384.1"/>
    </source>
</evidence>
<dbReference type="SUPFAM" id="SSF52440">
    <property type="entry name" value="PreATP-grasp domain"/>
    <property type="match status" value="1"/>
</dbReference>
<proteinExistence type="inferred from homology"/>
<keyword evidence="7 18" id="KW-0436">Ligase</keyword>
<evidence type="ECO:0000256" key="5">
    <source>
        <dbReference type="ARBA" id="ARBA00010871"/>
    </source>
</evidence>
<dbReference type="EC" id="6.3.2.4" evidence="18"/>
<dbReference type="GO" id="GO:0071555">
    <property type="term" value="P:cell wall organization"/>
    <property type="evidence" value="ECO:0007669"/>
    <property type="project" value="UniProtKB-KW"/>
</dbReference>
<feature type="binding site" evidence="20">
    <location>
        <position position="257"/>
    </location>
    <ligand>
        <name>Mg(2+)</name>
        <dbReference type="ChEBI" id="CHEBI:18420"/>
        <label>1</label>
    </ligand>
</feature>
<dbReference type="InterPro" id="IPR000291">
    <property type="entry name" value="D-Ala_lig_Van_CS"/>
</dbReference>
<evidence type="ECO:0000256" key="21">
    <source>
        <dbReference type="PROSITE-ProRule" id="PRU00409"/>
    </source>
</evidence>
<dbReference type="HAMAP" id="MF_00047">
    <property type="entry name" value="Dala_Dala_lig"/>
    <property type="match status" value="1"/>
</dbReference>
<keyword evidence="13 18" id="KW-0573">Peptidoglycan synthesis</keyword>
<evidence type="ECO:0000256" key="9">
    <source>
        <dbReference type="ARBA" id="ARBA00022741"/>
    </source>
</evidence>
<name>A0A1X1E8G9_9GAMM</name>
<dbReference type="GO" id="GO:0046872">
    <property type="term" value="F:metal ion binding"/>
    <property type="evidence" value="ECO:0007669"/>
    <property type="project" value="UniProtKB-KW"/>
</dbReference>
<evidence type="ECO:0000313" key="24">
    <source>
        <dbReference type="Proteomes" id="UP000238365"/>
    </source>
</evidence>
<accession>A0A1X1E8G9</accession>
<evidence type="ECO:0000256" key="10">
    <source>
        <dbReference type="ARBA" id="ARBA00022840"/>
    </source>
</evidence>
<dbReference type="GO" id="GO:0008360">
    <property type="term" value="P:regulation of cell shape"/>
    <property type="evidence" value="ECO:0007669"/>
    <property type="project" value="UniProtKB-KW"/>
</dbReference>
<dbReference type="InterPro" id="IPR011127">
    <property type="entry name" value="Dala_Dala_lig_N"/>
</dbReference>
<dbReference type="FunFam" id="3.40.50.20:FF:000013">
    <property type="entry name" value="D-alanine--D-alanine ligase"/>
    <property type="match status" value="1"/>
</dbReference>
<dbReference type="GO" id="GO:0005524">
    <property type="term" value="F:ATP binding"/>
    <property type="evidence" value="ECO:0007669"/>
    <property type="project" value="UniProtKB-UniRule"/>
</dbReference>
<keyword evidence="10 21" id="KW-0067">ATP-binding</keyword>
<evidence type="ECO:0000256" key="14">
    <source>
        <dbReference type="ARBA" id="ARBA00023211"/>
    </source>
</evidence>
<keyword evidence="9 21" id="KW-0547">Nucleotide-binding</keyword>
<comment type="cofactor">
    <cofactor evidence="20">
        <name>Mg(2+)</name>
        <dbReference type="ChEBI" id="CHEBI:18420"/>
    </cofactor>
    <cofactor evidence="20">
        <name>Mn(2+)</name>
        <dbReference type="ChEBI" id="CHEBI:29035"/>
    </cofactor>
    <text evidence="20">Binds 2 magnesium or manganese ions per subunit.</text>
</comment>
<dbReference type="OrthoDB" id="9813261at2"/>
<evidence type="ECO:0000256" key="2">
    <source>
        <dbReference type="ARBA" id="ARBA00003921"/>
    </source>
</evidence>
<evidence type="ECO:0000256" key="19">
    <source>
        <dbReference type="PIRSR" id="PIRSR039102-1"/>
    </source>
</evidence>
<dbReference type="FunFam" id="3.30.470.20:FF:000008">
    <property type="entry name" value="D-alanine--D-alanine ligase"/>
    <property type="match status" value="1"/>
</dbReference>
<dbReference type="InterPro" id="IPR011095">
    <property type="entry name" value="Dala_Dala_lig_C"/>
</dbReference>
<dbReference type="UniPathway" id="UPA00219"/>
<evidence type="ECO:0000256" key="18">
    <source>
        <dbReference type="HAMAP-Rule" id="MF_00047"/>
    </source>
</evidence>
<dbReference type="FunFam" id="3.30.1490.20:FF:000007">
    <property type="entry name" value="D-alanine--D-alanine ligase"/>
    <property type="match status" value="1"/>
</dbReference>